<dbReference type="EMBL" id="CAJVPM010002643">
    <property type="protein sequence ID" value="CAG8489928.1"/>
    <property type="molecule type" value="Genomic_DNA"/>
</dbReference>
<evidence type="ECO:0000313" key="2">
    <source>
        <dbReference type="Proteomes" id="UP000789860"/>
    </source>
</evidence>
<proteinExistence type="predicted"/>
<evidence type="ECO:0000313" key="1">
    <source>
        <dbReference type="EMBL" id="CAG8489928.1"/>
    </source>
</evidence>
<organism evidence="1 2">
    <name type="scientific">Scutellospora calospora</name>
    <dbReference type="NCBI Taxonomy" id="85575"/>
    <lineage>
        <taxon>Eukaryota</taxon>
        <taxon>Fungi</taxon>
        <taxon>Fungi incertae sedis</taxon>
        <taxon>Mucoromycota</taxon>
        <taxon>Glomeromycotina</taxon>
        <taxon>Glomeromycetes</taxon>
        <taxon>Diversisporales</taxon>
        <taxon>Gigasporaceae</taxon>
        <taxon>Scutellospora</taxon>
    </lineage>
</organism>
<protein>
    <submittedName>
        <fullName evidence="1">10061_t:CDS:1</fullName>
    </submittedName>
</protein>
<name>A0ACA9KRW8_9GLOM</name>
<reference evidence="1" key="1">
    <citation type="submission" date="2021-06" db="EMBL/GenBank/DDBJ databases">
        <authorList>
            <person name="Kallberg Y."/>
            <person name="Tangrot J."/>
            <person name="Rosling A."/>
        </authorList>
    </citation>
    <scope>NUCLEOTIDE SEQUENCE</scope>
    <source>
        <strain evidence="1">AU212A</strain>
    </source>
</reference>
<sequence>MEPTPTSTQEETLPDDSPPSSHAPPGYYVSNQFPPLTPTSVYRCPTLTAFLHQLNLSQYHSLFVEAGVGENDLEQFIGFDESELKEVLSAISMKPFHSAAFKRGIRGLRQTLSASPSSLNNSSKSFTTFSTASLELPSDNPNSSRNKLGKISETTEISSYNVKDKAMDASPIKISPNRTTNAEESAESPIHEIQ</sequence>
<dbReference type="Proteomes" id="UP000789860">
    <property type="component" value="Unassembled WGS sequence"/>
</dbReference>
<accession>A0ACA9KRW8</accession>
<comment type="caution">
    <text evidence="1">The sequence shown here is derived from an EMBL/GenBank/DDBJ whole genome shotgun (WGS) entry which is preliminary data.</text>
</comment>
<gene>
    <name evidence="1" type="ORF">SCALOS_LOCUS2787</name>
</gene>
<feature type="non-terminal residue" evidence="1">
    <location>
        <position position="194"/>
    </location>
</feature>
<keyword evidence="2" id="KW-1185">Reference proteome</keyword>